<dbReference type="CDD" id="cd03801">
    <property type="entry name" value="GT4_PimA-like"/>
    <property type="match status" value="1"/>
</dbReference>
<keyword evidence="1" id="KW-0808">Transferase</keyword>
<dbReference type="GO" id="GO:0016758">
    <property type="term" value="F:hexosyltransferase activity"/>
    <property type="evidence" value="ECO:0007669"/>
    <property type="project" value="TreeGrafter"/>
</dbReference>
<sequence>MPKIAVVTNLAPGLNGGIQRFAKSLLACARPPSHTVDLVYLEASVGDRHPRAVQKWFDQNVEQKVPSSEDQRTATELVRRLSHYNLIIVAGSAPLLLRWGYALRRIIESGCAPVVYSALFPMQEMEYYLGLGRSRQLAEVIGPLIATSTATAVPSDYSAGGIRRFLGNGTALVKVPLGVDVVLPMGPPDLPHTPRSYVAAVSRLDPLAAHKNIASVLECWPDVVRLTPEAGLVLIGSGGQKLQPASYMIRTGGVSDDRRSAIVARSHAFVFPSAIEAFGLAAAEALALGTPVIAMRCGAMPELVVHGANGYLVDAEEVEVHLGDHHGMHLRPNREQLVTALSSLMDEACRAGMRAAAADSVKHLTWRRVLDTYLRLGGIAP</sequence>
<dbReference type="PANTHER" id="PTHR45947:SF3">
    <property type="entry name" value="SULFOQUINOVOSYL TRANSFERASE SQD2"/>
    <property type="match status" value="1"/>
</dbReference>
<dbReference type="Pfam" id="PF13692">
    <property type="entry name" value="Glyco_trans_1_4"/>
    <property type="match status" value="1"/>
</dbReference>
<name>A0A3A9ZSN5_9ACTN</name>
<dbReference type="Gene3D" id="3.40.50.2000">
    <property type="entry name" value="Glycogen Phosphorylase B"/>
    <property type="match status" value="2"/>
</dbReference>
<dbReference type="Proteomes" id="UP000281726">
    <property type="component" value="Unassembled WGS sequence"/>
</dbReference>
<evidence type="ECO:0000313" key="2">
    <source>
        <dbReference type="Proteomes" id="UP000281726"/>
    </source>
</evidence>
<dbReference type="PANTHER" id="PTHR45947">
    <property type="entry name" value="SULFOQUINOVOSYL TRANSFERASE SQD2"/>
    <property type="match status" value="1"/>
</dbReference>
<organism evidence="1 2">
    <name type="scientific">Micromonospora endolithica</name>
    <dbReference type="NCBI Taxonomy" id="230091"/>
    <lineage>
        <taxon>Bacteria</taxon>
        <taxon>Bacillati</taxon>
        <taxon>Actinomycetota</taxon>
        <taxon>Actinomycetes</taxon>
        <taxon>Micromonosporales</taxon>
        <taxon>Micromonosporaceae</taxon>
        <taxon>Micromonospora</taxon>
    </lineage>
</organism>
<proteinExistence type="predicted"/>
<accession>A0A3A9ZSN5</accession>
<gene>
    <name evidence="1" type="ORF">D7223_05845</name>
</gene>
<reference evidence="1 2" key="1">
    <citation type="journal article" date="2004" name="Syst. Appl. Microbiol.">
        <title>Cryptoendolithic actinomycetes from antarctic sandstone rock samples: Micromonospora endolithica sp. nov. and two isolates related to Micromonospora coerulea Jensen 1932.</title>
        <authorList>
            <person name="Hirsch P."/>
            <person name="Mevs U."/>
            <person name="Kroppenstedt R.M."/>
            <person name="Schumann P."/>
            <person name="Stackebrandt E."/>
        </authorList>
    </citation>
    <scope>NUCLEOTIDE SEQUENCE [LARGE SCALE GENOMIC DNA]</scope>
    <source>
        <strain evidence="1 2">JCM 12677</strain>
    </source>
</reference>
<comment type="caution">
    <text evidence="1">The sequence shown here is derived from an EMBL/GenBank/DDBJ whole genome shotgun (WGS) entry which is preliminary data.</text>
</comment>
<evidence type="ECO:0000313" key="1">
    <source>
        <dbReference type="EMBL" id="RKN51220.1"/>
    </source>
</evidence>
<protein>
    <submittedName>
        <fullName evidence="1">Glycosyltransferase family 1 protein</fullName>
    </submittedName>
</protein>
<keyword evidence="2" id="KW-1185">Reference proteome</keyword>
<dbReference type="AlphaFoldDB" id="A0A3A9ZSN5"/>
<dbReference type="EMBL" id="RBAK01000001">
    <property type="protein sequence ID" value="RKN51220.1"/>
    <property type="molecule type" value="Genomic_DNA"/>
</dbReference>
<dbReference type="SUPFAM" id="SSF53756">
    <property type="entry name" value="UDP-Glycosyltransferase/glycogen phosphorylase"/>
    <property type="match status" value="1"/>
</dbReference>
<dbReference type="OrthoDB" id="9802525at2"/>
<dbReference type="InterPro" id="IPR050194">
    <property type="entry name" value="Glycosyltransferase_grp1"/>
</dbReference>